<gene>
    <name evidence="2" type="ORF">FE784_23950</name>
</gene>
<dbReference type="OrthoDB" id="2533483at2"/>
<evidence type="ECO:0000313" key="2">
    <source>
        <dbReference type="EMBL" id="TNJ63776.1"/>
    </source>
</evidence>
<dbReference type="RefSeq" id="WP_139604788.1">
    <property type="nucleotide sequence ID" value="NZ_VDCQ01000038.1"/>
</dbReference>
<keyword evidence="3" id="KW-1185">Reference proteome</keyword>
<dbReference type="Pfam" id="PF06527">
    <property type="entry name" value="TniQ"/>
    <property type="match status" value="1"/>
</dbReference>
<accession>A0A5C4T4H5</accession>
<dbReference type="EMBL" id="VDCQ01000038">
    <property type="protein sequence ID" value="TNJ63776.1"/>
    <property type="molecule type" value="Genomic_DNA"/>
</dbReference>
<evidence type="ECO:0000259" key="1">
    <source>
        <dbReference type="Pfam" id="PF06527"/>
    </source>
</evidence>
<proteinExistence type="predicted"/>
<name>A0A5C4T4H5_9BACL</name>
<evidence type="ECO:0000313" key="3">
    <source>
        <dbReference type="Proteomes" id="UP000307943"/>
    </source>
</evidence>
<organism evidence="2 3">
    <name type="scientific">Paenibacillus hemerocallicola</name>
    <dbReference type="NCBI Taxonomy" id="1172614"/>
    <lineage>
        <taxon>Bacteria</taxon>
        <taxon>Bacillati</taxon>
        <taxon>Bacillota</taxon>
        <taxon>Bacilli</taxon>
        <taxon>Bacillales</taxon>
        <taxon>Paenibacillaceae</taxon>
        <taxon>Paenibacillus</taxon>
    </lineage>
</organism>
<comment type="caution">
    <text evidence="2">The sequence shown here is derived from an EMBL/GenBank/DDBJ whole genome shotgun (WGS) entry which is preliminary data.</text>
</comment>
<protein>
    <recommendedName>
        <fullName evidence="1">TniQ domain-containing protein</fullName>
    </recommendedName>
</protein>
<dbReference type="InterPro" id="IPR009492">
    <property type="entry name" value="TniQ"/>
</dbReference>
<feature type="domain" description="TniQ" evidence="1">
    <location>
        <begin position="6"/>
        <end position="126"/>
    </location>
</feature>
<reference evidence="2 3" key="1">
    <citation type="submission" date="2019-05" db="EMBL/GenBank/DDBJ databases">
        <title>We sequenced the genome of Paenibacillus hemerocallicola KCTC 33185 for further insight into its adaptation and study the phylogeny of Paenibacillus.</title>
        <authorList>
            <person name="Narsing Rao M.P."/>
        </authorList>
    </citation>
    <scope>NUCLEOTIDE SEQUENCE [LARGE SCALE GENOMIC DNA]</scope>
    <source>
        <strain evidence="2 3">KCTC 33185</strain>
    </source>
</reference>
<sequence>MVLNRLAVIQGESLSSYLYRFSLRNHYPSVFYIAHLLDISENYINNNEFDIEDLSVISTLTEQTTEQLAMMAGLNIKHQMGITFLKKLIMKRRVKYCMECIKPVPFLKFEWTLHPLDTCIDHRLKLIEFCPGCNRAILLKDLILCRCSSCDFNFQKIASPVRVEPSSVYYFSQLEVQQRFKGIPSEHFFPGFTLHSYLSLAYHSFYLLEGLNSFIDEKERIIQFFYNKCSAKQTSDNMANAWANFYWMYHEFPLNFYRVLDAFHIQKKNQIKYFLLKRFEGLFSDEAFHFIRDAYNEFWIKKVDEGSIRKDFAVFKNNPTLLEKRNYIRKDEIRNSIGMSYEFIEKLNDEQKINLVIKENGSLKGYLIGKESLNDALILKGTLISRKEAAFILGIERGSIQRLINAGVLKTYKLTSTSTAKLDREEVITLLDSCRGTVVKNITEGYISFHHALIKFSVCHLTVDRIIEYTQKGMLHPVRVSAGNNFIDNYYLIDELNNCNVEIKAAFQEAVGYYMSDVMRILHIGEKKMRRYIEEGKIVPQRIVSLSDGRKHYLFDKDEIDVLIDK</sequence>
<dbReference type="AlphaFoldDB" id="A0A5C4T4H5"/>
<dbReference type="Proteomes" id="UP000307943">
    <property type="component" value="Unassembled WGS sequence"/>
</dbReference>